<sequence length="466" mass="51034">MKKTCPSIENHSNVSHGIKRALSCEVSPLQPAVQNAYSPVARLVLDELRREITLIQHDSSDDKGLSRRELDILINNIATKHGFELLYLEKDEILATIEKEQKPFGILQPLVENPSVTDIIISNFEKIGVQQGRRNYTTDISFSSPESYEAFIERILSKAGTTYSTKKPITDGMIGGIARIHAVHKSICDSGPYVTIRLNRFSSVSLDDLCTNGLAPKEVLNYLQAVVQGGYTVLIAGEVGTGKTTLARALASAISASEALLVIEDTPEIKLNHPNVRYITTRDANTDGAGQVTPAECIRAGMRMAMNRIIFGEIRDSEAAEAFIDVCASGHPGVSTIHARSAIEAVARLQLFLGRAQRGVDAKILNEQIATAVHVIVHVGVCKETMKRRVLEVKEIGPVADGVLRQRDIFHYQSQQNNPVWKLLNRVSAHREVLESGITKVVLSSLPSVLELGLDVAYREVAGGYQ</sequence>
<dbReference type="SUPFAM" id="SSF52540">
    <property type="entry name" value="P-loop containing nucleoside triphosphate hydrolases"/>
    <property type="match status" value="1"/>
</dbReference>
<evidence type="ECO:0000313" key="3">
    <source>
        <dbReference type="EMBL" id="NMC62576.1"/>
    </source>
</evidence>
<dbReference type="Gene3D" id="3.40.50.300">
    <property type="entry name" value="P-loop containing nucleotide triphosphate hydrolases"/>
    <property type="match status" value="1"/>
</dbReference>
<comment type="similarity">
    <text evidence="1">Belongs to the GSP E family.</text>
</comment>
<evidence type="ECO:0000256" key="1">
    <source>
        <dbReference type="ARBA" id="ARBA00006611"/>
    </source>
</evidence>
<dbReference type="InterPro" id="IPR050921">
    <property type="entry name" value="T4SS_GSP_E_ATPase"/>
</dbReference>
<feature type="domain" description="Bacterial type II secretion system protein E" evidence="2">
    <location>
        <begin position="104"/>
        <end position="377"/>
    </location>
</feature>
<dbReference type="AlphaFoldDB" id="A0A7X9FRL4"/>
<proteinExistence type="inferred from homology"/>
<name>A0A7X9FRL4_9DELT</name>
<dbReference type="GO" id="GO:0016887">
    <property type="term" value="F:ATP hydrolysis activity"/>
    <property type="evidence" value="ECO:0007669"/>
    <property type="project" value="InterPro"/>
</dbReference>
<evidence type="ECO:0000313" key="4">
    <source>
        <dbReference type="Proteomes" id="UP000524246"/>
    </source>
</evidence>
<comment type="caution">
    <text evidence="3">The sequence shown here is derived from an EMBL/GenBank/DDBJ whole genome shotgun (WGS) entry which is preliminary data.</text>
</comment>
<reference evidence="3 4" key="1">
    <citation type="journal article" date="2020" name="Biotechnol. Biofuels">
        <title>New insights from the biogas microbiome by comprehensive genome-resolved metagenomics of nearly 1600 species originating from multiple anaerobic digesters.</title>
        <authorList>
            <person name="Campanaro S."/>
            <person name="Treu L."/>
            <person name="Rodriguez-R L.M."/>
            <person name="Kovalovszki A."/>
            <person name="Ziels R.M."/>
            <person name="Maus I."/>
            <person name="Zhu X."/>
            <person name="Kougias P.G."/>
            <person name="Basile A."/>
            <person name="Luo G."/>
            <person name="Schluter A."/>
            <person name="Konstantinidis K.T."/>
            <person name="Angelidaki I."/>
        </authorList>
    </citation>
    <scope>NUCLEOTIDE SEQUENCE [LARGE SCALE GENOMIC DNA]</scope>
    <source>
        <strain evidence="3">AS27yjCOA_65</strain>
    </source>
</reference>
<evidence type="ECO:0000259" key="2">
    <source>
        <dbReference type="Pfam" id="PF00437"/>
    </source>
</evidence>
<organism evidence="3 4">
    <name type="scientific">SAR324 cluster bacterium</name>
    <dbReference type="NCBI Taxonomy" id="2024889"/>
    <lineage>
        <taxon>Bacteria</taxon>
        <taxon>Deltaproteobacteria</taxon>
        <taxon>SAR324 cluster</taxon>
    </lineage>
</organism>
<dbReference type="InterPro" id="IPR027417">
    <property type="entry name" value="P-loop_NTPase"/>
</dbReference>
<protein>
    <submittedName>
        <fullName evidence="3">CpaF family protein</fullName>
    </submittedName>
</protein>
<dbReference type="EMBL" id="JAAZON010000228">
    <property type="protein sequence ID" value="NMC62576.1"/>
    <property type="molecule type" value="Genomic_DNA"/>
</dbReference>
<gene>
    <name evidence="3" type="ORF">GYA55_05340</name>
</gene>
<dbReference type="CDD" id="cd01130">
    <property type="entry name" value="VirB11-like_ATPase"/>
    <property type="match status" value="1"/>
</dbReference>
<dbReference type="Gene3D" id="3.30.450.380">
    <property type="match status" value="1"/>
</dbReference>
<accession>A0A7X9FRL4</accession>
<dbReference type="InterPro" id="IPR001482">
    <property type="entry name" value="T2SS/T4SS_dom"/>
</dbReference>
<dbReference type="Proteomes" id="UP000524246">
    <property type="component" value="Unassembled WGS sequence"/>
</dbReference>
<dbReference type="PANTHER" id="PTHR30486">
    <property type="entry name" value="TWITCHING MOTILITY PROTEIN PILT"/>
    <property type="match status" value="1"/>
</dbReference>
<dbReference type="PANTHER" id="PTHR30486:SF6">
    <property type="entry name" value="TYPE IV PILUS RETRACTATION ATPASE PILT"/>
    <property type="match status" value="1"/>
</dbReference>
<dbReference type="Pfam" id="PF00437">
    <property type="entry name" value="T2SSE"/>
    <property type="match status" value="1"/>
</dbReference>